<keyword evidence="3" id="KW-0804">Transcription</keyword>
<evidence type="ECO:0000259" key="5">
    <source>
        <dbReference type="PROSITE" id="PS51078"/>
    </source>
</evidence>
<reference evidence="6 7" key="1">
    <citation type="journal article" date="2015" name="Antonie Van Leeuwenhoek">
        <title>Bosea vaviloviae sp. nov., a new species of slow-growing rhizobia isolated from nodules of the relict species Vavilovia formosa (Stev.) Fed.</title>
        <authorList>
            <person name="Safronova V.I."/>
            <person name="Kuznetsova I.G."/>
            <person name="Sazanova A.L."/>
            <person name="Kimeklis A.K."/>
            <person name="Belimov A.A."/>
            <person name="Andronov E.E."/>
            <person name="Pinaev A.G."/>
            <person name="Chizhevskaya E.P."/>
            <person name="Pukhaev A.R."/>
            <person name="Popov K.P."/>
            <person name="Willems A."/>
            <person name="Tikhonovich I.A."/>
        </authorList>
    </citation>
    <scope>NUCLEOTIDE SEQUENCE [LARGE SCALE GENOMIC DNA]</scope>
    <source>
        <strain evidence="6 7">Vaf18</strain>
    </source>
</reference>
<evidence type="ECO:0000256" key="2">
    <source>
        <dbReference type="ARBA" id="ARBA00023125"/>
    </source>
</evidence>
<dbReference type="GO" id="GO:0045892">
    <property type="term" value="P:negative regulation of DNA-templated transcription"/>
    <property type="evidence" value="ECO:0007669"/>
    <property type="project" value="TreeGrafter"/>
</dbReference>
<dbReference type="AlphaFoldDB" id="A0A1D7TYB7"/>
<dbReference type="PROSITE" id="PS51078">
    <property type="entry name" value="ICLR_ED"/>
    <property type="match status" value="1"/>
</dbReference>
<accession>A0A1D7TYB7</accession>
<dbReference type="GO" id="GO:0003677">
    <property type="term" value="F:DNA binding"/>
    <property type="evidence" value="ECO:0007669"/>
    <property type="project" value="UniProtKB-KW"/>
</dbReference>
<dbReference type="Proteomes" id="UP000094969">
    <property type="component" value="Chromosome"/>
</dbReference>
<dbReference type="InterPro" id="IPR036390">
    <property type="entry name" value="WH_DNA-bd_sf"/>
</dbReference>
<proteinExistence type="predicted"/>
<dbReference type="PANTHER" id="PTHR30136">
    <property type="entry name" value="HELIX-TURN-HELIX TRANSCRIPTIONAL REGULATOR, ICLR FAMILY"/>
    <property type="match status" value="1"/>
</dbReference>
<name>A0A1D7TYB7_9HYPH</name>
<organism evidence="6 7">
    <name type="scientific">Bosea vaviloviae</name>
    <dbReference type="NCBI Taxonomy" id="1526658"/>
    <lineage>
        <taxon>Bacteria</taxon>
        <taxon>Pseudomonadati</taxon>
        <taxon>Pseudomonadota</taxon>
        <taxon>Alphaproteobacteria</taxon>
        <taxon>Hyphomicrobiales</taxon>
        <taxon>Boseaceae</taxon>
        <taxon>Bosea</taxon>
    </lineage>
</organism>
<dbReference type="OrthoDB" id="9807558at2"/>
<keyword evidence="2" id="KW-0238">DNA-binding</keyword>
<dbReference type="Pfam" id="PF09339">
    <property type="entry name" value="HTH_IclR"/>
    <property type="match status" value="1"/>
</dbReference>
<dbReference type="EMBL" id="CP017147">
    <property type="protein sequence ID" value="AOO80121.1"/>
    <property type="molecule type" value="Genomic_DNA"/>
</dbReference>
<evidence type="ECO:0000256" key="3">
    <source>
        <dbReference type="ARBA" id="ARBA00023163"/>
    </source>
</evidence>
<dbReference type="SUPFAM" id="SSF46785">
    <property type="entry name" value="Winged helix' DNA-binding domain"/>
    <property type="match status" value="1"/>
</dbReference>
<dbReference type="RefSeq" id="WP_069689342.1">
    <property type="nucleotide sequence ID" value="NZ_CP017147.1"/>
</dbReference>
<evidence type="ECO:0000256" key="1">
    <source>
        <dbReference type="ARBA" id="ARBA00023015"/>
    </source>
</evidence>
<gene>
    <name evidence="6" type="ORF">BHK69_06200</name>
</gene>
<dbReference type="STRING" id="1526658.BHK69_06200"/>
<sequence length="267" mass="28086">MAGSLLERTFNLLALLSAARSGLPLQQLADELEVPKSAVHRLLSELGRLGLTRQEPVTGHYLLTTKLLSLGFSYLAASGVVDVAQPVLDQLARESSELVRLAVVDGNTMTWVAKAQGARSGMRYDPEMGGHPTLFCTATGQAWLATLDDRQAMAIAIASGLEHAAQYGPNAPRTVAVLQRRLNKTRADGYAMVVESAAVGASAMACAIMSSASGQAIGTVSIAGPSFRLTETRMRQLSQSLVGAARELSQTSIGSDFFSPLARAATA</sequence>
<keyword evidence="1" id="KW-0805">Transcription regulation</keyword>
<evidence type="ECO:0000313" key="6">
    <source>
        <dbReference type="EMBL" id="AOO80121.1"/>
    </source>
</evidence>
<dbReference type="Gene3D" id="1.10.10.10">
    <property type="entry name" value="Winged helix-like DNA-binding domain superfamily/Winged helix DNA-binding domain"/>
    <property type="match status" value="1"/>
</dbReference>
<dbReference type="Pfam" id="PF01614">
    <property type="entry name" value="IclR_C"/>
    <property type="match status" value="1"/>
</dbReference>
<dbReference type="InterPro" id="IPR005471">
    <property type="entry name" value="Tscrpt_reg_IclR_N"/>
</dbReference>
<dbReference type="Gene3D" id="3.30.450.40">
    <property type="match status" value="1"/>
</dbReference>
<dbReference type="InterPro" id="IPR014757">
    <property type="entry name" value="Tscrpt_reg_IclR_C"/>
</dbReference>
<feature type="domain" description="HTH iclR-type" evidence="4">
    <location>
        <begin position="3"/>
        <end position="65"/>
    </location>
</feature>
<protein>
    <submittedName>
        <fullName evidence="6">IclR family transcriptional regulator</fullName>
    </submittedName>
</protein>
<feature type="domain" description="IclR-ED" evidence="5">
    <location>
        <begin position="66"/>
        <end position="254"/>
    </location>
</feature>
<dbReference type="InterPro" id="IPR029016">
    <property type="entry name" value="GAF-like_dom_sf"/>
</dbReference>
<dbReference type="InterPro" id="IPR036388">
    <property type="entry name" value="WH-like_DNA-bd_sf"/>
</dbReference>
<dbReference type="InterPro" id="IPR050707">
    <property type="entry name" value="HTH_MetabolicPath_Reg"/>
</dbReference>
<evidence type="ECO:0000259" key="4">
    <source>
        <dbReference type="PROSITE" id="PS51077"/>
    </source>
</evidence>
<keyword evidence="7" id="KW-1185">Reference proteome</keyword>
<dbReference type="PROSITE" id="PS51077">
    <property type="entry name" value="HTH_ICLR"/>
    <property type="match status" value="1"/>
</dbReference>
<dbReference type="PANTHER" id="PTHR30136:SF35">
    <property type="entry name" value="HTH-TYPE TRANSCRIPTIONAL REGULATOR RV1719"/>
    <property type="match status" value="1"/>
</dbReference>
<dbReference type="GO" id="GO:0003700">
    <property type="term" value="F:DNA-binding transcription factor activity"/>
    <property type="evidence" value="ECO:0007669"/>
    <property type="project" value="TreeGrafter"/>
</dbReference>
<evidence type="ECO:0000313" key="7">
    <source>
        <dbReference type="Proteomes" id="UP000094969"/>
    </source>
</evidence>
<dbReference type="KEGG" id="bvv:BHK69_06200"/>
<dbReference type="SMART" id="SM00346">
    <property type="entry name" value="HTH_ICLR"/>
    <property type="match status" value="1"/>
</dbReference>
<dbReference type="SUPFAM" id="SSF55781">
    <property type="entry name" value="GAF domain-like"/>
    <property type="match status" value="1"/>
</dbReference>